<evidence type="ECO:0000256" key="1">
    <source>
        <dbReference type="ARBA" id="ARBA00004571"/>
    </source>
</evidence>
<dbReference type="Proteomes" id="UP000758856">
    <property type="component" value="Unassembled WGS sequence"/>
</dbReference>
<keyword evidence="8" id="KW-0625">Polysaccharide transport</keyword>
<reference evidence="18" key="3">
    <citation type="submission" date="2023-01" db="EMBL/GenBank/DDBJ databases">
        <authorList>
            <person name="Sun Q."/>
            <person name="Evtushenko L."/>
        </authorList>
    </citation>
    <scope>NUCLEOTIDE SEQUENCE</scope>
    <source>
        <strain evidence="18">VKM B-1606</strain>
    </source>
</reference>
<evidence type="ECO:0000256" key="7">
    <source>
        <dbReference type="ARBA" id="ARBA00022729"/>
    </source>
</evidence>
<evidence type="ECO:0000256" key="3">
    <source>
        <dbReference type="ARBA" id="ARBA00022448"/>
    </source>
</evidence>
<keyword evidence="6" id="KW-0812">Transmembrane</keyword>
<keyword evidence="13" id="KW-0998">Cell outer membrane</keyword>
<evidence type="ECO:0000313" key="21">
    <source>
        <dbReference type="Proteomes" id="UP001143400"/>
    </source>
</evidence>
<reference evidence="18" key="1">
    <citation type="journal article" date="2014" name="Int. J. Syst. Evol. Microbiol.">
        <title>Complete genome sequence of Corynebacterium casei LMG S-19264T (=DSM 44701T), isolated from a smear-ripened cheese.</title>
        <authorList>
            <consortium name="US DOE Joint Genome Institute (JGI-PGF)"/>
            <person name="Walter F."/>
            <person name="Albersmeier A."/>
            <person name="Kalinowski J."/>
            <person name="Ruckert C."/>
        </authorList>
    </citation>
    <scope>NUCLEOTIDE SEQUENCE</scope>
    <source>
        <strain evidence="18">VKM B-1606</strain>
    </source>
</reference>
<dbReference type="Pfam" id="PF22461">
    <property type="entry name" value="SLBB_2"/>
    <property type="match status" value="1"/>
</dbReference>
<comment type="subcellular location">
    <subcellularLocation>
        <location evidence="1">Cell outer membrane</location>
        <topology evidence="1">Multi-pass membrane protein</topology>
    </subcellularLocation>
</comment>
<keyword evidence="9" id="KW-0406">Ion transport</keyword>
<dbReference type="GO" id="GO:0046930">
    <property type="term" value="C:pore complex"/>
    <property type="evidence" value="ECO:0007669"/>
    <property type="project" value="UniProtKB-KW"/>
</dbReference>
<evidence type="ECO:0000256" key="15">
    <source>
        <dbReference type="SAM" id="SignalP"/>
    </source>
</evidence>
<accession>A0A9W6IXZ1</accession>
<dbReference type="Proteomes" id="UP001143400">
    <property type="component" value="Unassembled WGS sequence"/>
</dbReference>
<organism evidence="18 21">
    <name type="scientific">Methylopila capsulata</name>
    <dbReference type="NCBI Taxonomy" id="61654"/>
    <lineage>
        <taxon>Bacteria</taxon>
        <taxon>Pseudomonadati</taxon>
        <taxon>Pseudomonadota</taxon>
        <taxon>Alphaproteobacteria</taxon>
        <taxon>Hyphomicrobiales</taxon>
        <taxon>Methylopilaceae</taxon>
        <taxon>Methylopila</taxon>
    </lineage>
</organism>
<dbReference type="InterPro" id="IPR003715">
    <property type="entry name" value="Poly_export_N"/>
</dbReference>
<keyword evidence="3" id="KW-0813">Transport</keyword>
<keyword evidence="11" id="KW-0472">Membrane</keyword>
<keyword evidence="7 15" id="KW-0732">Signal</keyword>
<evidence type="ECO:0000256" key="9">
    <source>
        <dbReference type="ARBA" id="ARBA00023065"/>
    </source>
</evidence>
<dbReference type="GO" id="GO:0015288">
    <property type="term" value="F:porin activity"/>
    <property type="evidence" value="ECO:0007669"/>
    <property type="project" value="UniProtKB-KW"/>
</dbReference>
<evidence type="ECO:0000259" key="16">
    <source>
        <dbReference type="Pfam" id="PF02563"/>
    </source>
</evidence>
<keyword evidence="10" id="KW-0626">Porin</keyword>
<reference evidence="19 20" key="2">
    <citation type="submission" date="2021-01" db="EMBL/GenBank/DDBJ databases">
        <title>Genomic Encyclopedia of Type Strains, Phase IV (KMG-IV): sequencing the most valuable type-strain genomes for metagenomic binning, comparative biology and taxonomic classification.</title>
        <authorList>
            <person name="Goeker M."/>
        </authorList>
    </citation>
    <scope>NUCLEOTIDE SEQUENCE [LARGE SCALE GENOMIC DNA]</scope>
    <source>
        <strain evidence="19 20">DSM 6130</strain>
    </source>
</reference>
<dbReference type="GO" id="GO:0006811">
    <property type="term" value="P:monoatomic ion transport"/>
    <property type="evidence" value="ECO:0007669"/>
    <property type="project" value="UniProtKB-KW"/>
</dbReference>
<gene>
    <name evidence="18" type="ORF">GCM10008170_37170</name>
    <name evidence="19" type="ORF">JOD31_003342</name>
</gene>
<dbReference type="InterPro" id="IPR054765">
    <property type="entry name" value="SLBB_dom"/>
</dbReference>
<sequence>MYAFKRRAYWRPSSLQASVACLSVALATTPLAGCTSLPSSGPQASAVESEAKSPKTLPFRLVKYSAQASSILSAYGEVGMSTDGFFRGGGGGGALGAGDAISVTVIEPTSGGLFTGISSASAGGEGSKIVTLPDIQIDGSGMIVFPFVGRVKAAGKTPTQLGLEIESKLKENAVQPQVLVRLSANLANRVVVGGDVKAPGEFDITPAGETLLQLVTRAGGPAARPSDTVVSLTRGSTTRSVRLHALLQSPSSDIRVQKGDFINVSTVARTYLMLGASGTSAEFPLPAEPLSLAGALGRAGGLNDTRADAKGIFVLRYEPRAIADQLAPGGPGGGAFVPVVYQFDMGTAGGFFLTDRFNLRQKDIVYLSNAGSVELSKMLDLFRMTVSPVLTGATIAKTGQGLGQ</sequence>
<evidence type="ECO:0000256" key="10">
    <source>
        <dbReference type="ARBA" id="ARBA00023114"/>
    </source>
</evidence>
<dbReference type="EMBL" id="BSFF01000010">
    <property type="protein sequence ID" value="GLK57697.1"/>
    <property type="molecule type" value="Genomic_DNA"/>
</dbReference>
<dbReference type="GO" id="GO:0009279">
    <property type="term" value="C:cell outer membrane"/>
    <property type="evidence" value="ECO:0007669"/>
    <property type="project" value="UniProtKB-SubCell"/>
</dbReference>
<dbReference type="Pfam" id="PF02563">
    <property type="entry name" value="Poly_export"/>
    <property type="match status" value="1"/>
</dbReference>
<evidence type="ECO:0000256" key="5">
    <source>
        <dbReference type="ARBA" id="ARBA00022597"/>
    </source>
</evidence>
<comment type="caution">
    <text evidence="18">The sequence shown here is derived from an EMBL/GenBank/DDBJ whole genome shotgun (WGS) entry which is preliminary data.</text>
</comment>
<dbReference type="AlphaFoldDB" id="A0A9W6IXZ1"/>
<evidence type="ECO:0000256" key="12">
    <source>
        <dbReference type="ARBA" id="ARBA00023139"/>
    </source>
</evidence>
<keyword evidence="4" id="KW-1134">Transmembrane beta strand</keyword>
<dbReference type="PANTHER" id="PTHR33619:SF3">
    <property type="entry name" value="POLYSACCHARIDE EXPORT PROTEIN GFCE-RELATED"/>
    <property type="match status" value="1"/>
</dbReference>
<evidence type="ECO:0000259" key="17">
    <source>
        <dbReference type="Pfam" id="PF22461"/>
    </source>
</evidence>
<feature type="signal peptide" evidence="15">
    <location>
        <begin position="1"/>
        <end position="32"/>
    </location>
</feature>
<dbReference type="GO" id="GO:0015159">
    <property type="term" value="F:polysaccharide transmembrane transporter activity"/>
    <property type="evidence" value="ECO:0007669"/>
    <property type="project" value="InterPro"/>
</dbReference>
<evidence type="ECO:0000256" key="4">
    <source>
        <dbReference type="ARBA" id="ARBA00022452"/>
    </source>
</evidence>
<evidence type="ECO:0000256" key="6">
    <source>
        <dbReference type="ARBA" id="ARBA00022692"/>
    </source>
</evidence>
<feature type="domain" description="Polysaccharide export protein N-terminal" evidence="16">
    <location>
        <begin position="95"/>
        <end position="182"/>
    </location>
</feature>
<evidence type="ECO:0000256" key="11">
    <source>
        <dbReference type="ARBA" id="ARBA00023136"/>
    </source>
</evidence>
<evidence type="ECO:0000256" key="2">
    <source>
        <dbReference type="ARBA" id="ARBA00009450"/>
    </source>
</evidence>
<keyword evidence="12" id="KW-0564">Palmitate</keyword>
<evidence type="ECO:0000256" key="8">
    <source>
        <dbReference type="ARBA" id="ARBA00023047"/>
    </source>
</evidence>
<keyword evidence="20" id="KW-1185">Reference proteome</keyword>
<keyword evidence="14" id="KW-0449">Lipoprotein</keyword>
<name>A0A9W6IXZ1_9HYPH</name>
<evidence type="ECO:0000313" key="20">
    <source>
        <dbReference type="Proteomes" id="UP000758856"/>
    </source>
</evidence>
<dbReference type="Gene3D" id="3.30.1950.10">
    <property type="entry name" value="wza like domain"/>
    <property type="match status" value="1"/>
</dbReference>
<evidence type="ECO:0000256" key="13">
    <source>
        <dbReference type="ARBA" id="ARBA00023237"/>
    </source>
</evidence>
<evidence type="ECO:0000256" key="14">
    <source>
        <dbReference type="ARBA" id="ARBA00023288"/>
    </source>
</evidence>
<dbReference type="RefSeq" id="WP_204951551.1">
    <property type="nucleotide sequence ID" value="NZ_BSFF01000010.1"/>
</dbReference>
<dbReference type="PANTHER" id="PTHR33619">
    <property type="entry name" value="POLYSACCHARIDE EXPORT PROTEIN GFCE-RELATED"/>
    <property type="match status" value="1"/>
</dbReference>
<proteinExistence type="inferred from homology"/>
<protein>
    <submittedName>
        <fullName evidence="18">Capsular polysaccharide biosynthesis protein</fullName>
    </submittedName>
    <submittedName>
        <fullName evidence="19">Polysaccharide export outer membrane protein</fullName>
    </submittedName>
</protein>
<keyword evidence="5" id="KW-0762">Sugar transport</keyword>
<dbReference type="InterPro" id="IPR049712">
    <property type="entry name" value="Poly_export"/>
</dbReference>
<evidence type="ECO:0000313" key="18">
    <source>
        <dbReference type="EMBL" id="GLK57697.1"/>
    </source>
</evidence>
<dbReference type="EMBL" id="JAFBCY010000004">
    <property type="protein sequence ID" value="MBM7853091.1"/>
    <property type="molecule type" value="Genomic_DNA"/>
</dbReference>
<evidence type="ECO:0000313" key="19">
    <source>
        <dbReference type="EMBL" id="MBM7853091.1"/>
    </source>
</evidence>
<feature type="chain" id="PRO_5040753261" evidence="15">
    <location>
        <begin position="33"/>
        <end position="404"/>
    </location>
</feature>
<feature type="domain" description="SLBB" evidence="17">
    <location>
        <begin position="189"/>
        <end position="264"/>
    </location>
</feature>
<dbReference type="Gene3D" id="3.10.560.10">
    <property type="entry name" value="Outer membrane lipoprotein wza domain like"/>
    <property type="match status" value="2"/>
</dbReference>
<comment type="similarity">
    <text evidence="2">Belongs to the BexD/CtrA/VexA family.</text>
</comment>